<name>A0AAE0CE62_9CHLO</name>
<dbReference type="AlphaFoldDB" id="A0AAE0CE62"/>
<comment type="caution">
    <text evidence="2">The sequence shown here is derived from an EMBL/GenBank/DDBJ whole genome shotgun (WGS) entry which is preliminary data.</text>
</comment>
<proteinExistence type="predicted"/>
<feature type="compositionally biased region" description="Basic and acidic residues" evidence="1">
    <location>
        <begin position="192"/>
        <end position="211"/>
    </location>
</feature>
<reference evidence="2 3" key="1">
    <citation type="journal article" date="2015" name="Genome Biol. Evol.">
        <title>Comparative Genomics of a Bacterivorous Green Alga Reveals Evolutionary Causalities and Consequences of Phago-Mixotrophic Mode of Nutrition.</title>
        <authorList>
            <person name="Burns J.A."/>
            <person name="Paasch A."/>
            <person name="Narechania A."/>
            <person name="Kim E."/>
        </authorList>
    </citation>
    <scope>NUCLEOTIDE SEQUENCE [LARGE SCALE GENOMIC DNA]</scope>
    <source>
        <strain evidence="2 3">PLY_AMNH</strain>
    </source>
</reference>
<keyword evidence="3" id="KW-1185">Reference proteome</keyword>
<evidence type="ECO:0000313" key="2">
    <source>
        <dbReference type="EMBL" id="KAK3252708.1"/>
    </source>
</evidence>
<organism evidence="2 3">
    <name type="scientific">Cymbomonas tetramitiformis</name>
    <dbReference type="NCBI Taxonomy" id="36881"/>
    <lineage>
        <taxon>Eukaryota</taxon>
        <taxon>Viridiplantae</taxon>
        <taxon>Chlorophyta</taxon>
        <taxon>Pyramimonadophyceae</taxon>
        <taxon>Pyramimonadales</taxon>
        <taxon>Pyramimonadaceae</taxon>
        <taxon>Cymbomonas</taxon>
    </lineage>
</organism>
<evidence type="ECO:0000256" key="1">
    <source>
        <dbReference type="SAM" id="MobiDB-lite"/>
    </source>
</evidence>
<evidence type="ECO:0000313" key="3">
    <source>
        <dbReference type="Proteomes" id="UP001190700"/>
    </source>
</evidence>
<feature type="compositionally biased region" description="Polar residues" evidence="1">
    <location>
        <begin position="233"/>
        <end position="246"/>
    </location>
</feature>
<gene>
    <name evidence="2" type="ORF">CYMTET_38010</name>
</gene>
<protein>
    <submittedName>
        <fullName evidence="2">Uncharacterized protein</fullName>
    </submittedName>
</protein>
<dbReference type="EMBL" id="LGRX02025257">
    <property type="protein sequence ID" value="KAK3252708.1"/>
    <property type="molecule type" value="Genomic_DNA"/>
</dbReference>
<dbReference type="Proteomes" id="UP001190700">
    <property type="component" value="Unassembled WGS sequence"/>
</dbReference>
<feature type="region of interest" description="Disordered" evidence="1">
    <location>
        <begin position="190"/>
        <end position="246"/>
    </location>
</feature>
<accession>A0AAE0CE62</accession>
<sequence>MAELAAELNAKGVSVQHRVCDQPACAACILEVLEGLERYLALPGTLNSSNVDRHFLRISASRGSTFVEEPKHRRDFVLPLSPAVDAVLRGVLSGSAGAVLSHALGQDAEIYEITAIISEPGGASQDFHSDGNWSATAPRSHGLDRVALWRLVATPSTIQLTRGEGHTILYEPGVGDSGLPPSTSMVCLDGGRMNEKRKMERETRGTHDASKGKRQRNEKRPEGGPKWAGQVDRPQSTVATTSRVVT</sequence>